<comment type="similarity">
    <text evidence="1 4">Belongs to the plant dirigent protein family.</text>
</comment>
<keyword evidence="6" id="KW-1185">Reference proteome</keyword>
<comment type="subcellular location">
    <subcellularLocation>
        <location evidence="4">Secreted</location>
        <location evidence="4">Extracellular space</location>
        <location evidence="4">Apoplast</location>
    </subcellularLocation>
</comment>
<evidence type="ECO:0000256" key="3">
    <source>
        <dbReference type="ARBA" id="ARBA00022525"/>
    </source>
</evidence>
<protein>
    <recommendedName>
        <fullName evidence="4">Dirigent protein</fullName>
    </recommendedName>
</protein>
<evidence type="ECO:0000256" key="2">
    <source>
        <dbReference type="ARBA" id="ARBA00011738"/>
    </source>
</evidence>
<dbReference type="InterPro" id="IPR004265">
    <property type="entry name" value="Dirigent"/>
</dbReference>
<dbReference type="PANTHER" id="PTHR21495">
    <property type="entry name" value="NUCLEOPORIN-RELATED"/>
    <property type="match status" value="1"/>
</dbReference>
<evidence type="ECO:0000256" key="1">
    <source>
        <dbReference type="ARBA" id="ARBA00010746"/>
    </source>
</evidence>
<dbReference type="Gene3D" id="2.40.480.10">
    <property type="entry name" value="Allene oxide cyclase-like"/>
    <property type="match status" value="1"/>
</dbReference>
<dbReference type="AlphaFoldDB" id="A0A067KZS8"/>
<dbReference type="STRING" id="180498.A0A067KZS8"/>
<dbReference type="KEGG" id="jcu:105631192"/>
<keyword evidence="4" id="KW-0052">Apoplast</keyword>
<dbReference type="EMBL" id="KK914327">
    <property type="protein sequence ID" value="KDP40498.1"/>
    <property type="molecule type" value="Genomic_DNA"/>
</dbReference>
<dbReference type="Proteomes" id="UP000027138">
    <property type="component" value="Unassembled WGS sequence"/>
</dbReference>
<evidence type="ECO:0000313" key="5">
    <source>
        <dbReference type="EMBL" id="KDP40498.1"/>
    </source>
</evidence>
<sequence>MAFLVSYTLFTLHFILFISFLSISHGVFYEELADGIAIMREEKTTHLHFYFHDIVGGKNATVVRIAGPPDSGLGNFGNTMMMDDPLTEGPELSSKLIGKAQGLYAMAAQNDLSLLMVVNYAFTDGAYNGSSISILGRNQVLNDVREMPVVGGSGAFRLAHGYALAHTVQIDMETGDATVEYNVYMTHY</sequence>
<gene>
    <name evidence="5" type="ORF">JCGZ_24497</name>
</gene>
<dbReference type="GO" id="GO:0009699">
    <property type="term" value="P:phenylpropanoid biosynthetic process"/>
    <property type="evidence" value="ECO:0007669"/>
    <property type="project" value="UniProtKB-ARBA"/>
</dbReference>
<dbReference type="Pfam" id="PF03018">
    <property type="entry name" value="Dirigent"/>
    <property type="match status" value="1"/>
</dbReference>
<evidence type="ECO:0000256" key="4">
    <source>
        <dbReference type="RuleBase" id="RU363099"/>
    </source>
</evidence>
<keyword evidence="3 4" id="KW-0964">Secreted</keyword>
<organism evidence="5 6">
    <name type="scientific">Jatropha curcas</name>
    <name type="common">Barbados nut</name>
    <dbReference type="NCBI Taxonomy" id="180498"/>
    <lineage>
        <taxon>Eukaryota</taxon>
        <taxon>Viridiplantae</taxon>
        <taxon>Streptophyta</taxon>
        <taxon>Embryophyta</taxon>
        <taxon>Tracheophyta</taxon>
        <taxon>Spermatophyta</taxon>
        <taxon>Magnoliopsida</taxon>
        <taxon>eudicotyledons</taxon>
        <taxon>Gunneridae</taxon>
        <taxon>Pentapetalae</taxon>
        <taxon>rosids</taxon>
        <taxon>fabids</taxon>
        <taxon>Malpighiales</taxon>
        <taxon>Euphorbiaceae</taxon>
        <taxon>Crotonoideae</taxon>
        <taxon>Jatropheae</taxon>
        <taxon>Jatropha</taxon>
    </lineage>
</organism>
<comment type="subunit">
    <text evidence="2 4">Homodimer.</text>
</comment>
<name>A0A067KZS8_JATCU</name>
<comment type="function">
    <text evidence="4">Dirigent proteins impart stereoselectivity on the phenoxy radical-coupling reaction, yielding optically active lignans from two molecules of coniferyl alcohol in the biosynthesis of lignans, flavonolignans, and alkaloids and thus plays a central role in plant secondary metabolism.</text>
</comment>
<proteinExistence type="inferred from homology"/>
<dbReference type="GO" id="GO:0048046">
    <property type="term" value="C:apoplast"/>
    <property type="evidence" value="ECO:0007669"/>
    <property type="project" value="UniProtKB-SubCell"/>
</dbReference>
<dbReference type="OrthoDB" id="1864232at2759"/>
<reference evidence="5 6" key="1">
    <citation type="journal article" date="2014" name="PLoS ONE">
        <title>Global Analysis of Gene Expression Profiles in Physic Nut (Jatropha curcas L.) Seedlings Exposed to Salt Stress.</title>
        <authorList>
            <person name="Zhang L."/>
            <person name="Zhang C."/>
            <person name="Wu P."/>
            <person name="Chen Y."/>
            <person name="Li M."/>
            <person name="Jiang H."/>
            <person name="Wu G."/>
        </authorList>
    </citation>
    <scope>NUCLEOTIDE SEQUENCE [LARGE SCALE GENOMIC DNA]</scope>
    <source>
        <strain evidence="6">cv. GZQX0401</strain>
        <tissue evidence="5">Young leaves</tissue>
    </source>
</reference>
<evidence type="ECO:0000313" key="6">
    <source>
        <dbReference type="Proteomes" id="UP000027138"/>
    </source>
</evidence>
<accession>A0A067KZS8</accession>
<dbReference type="InterPro" id="IPR044859">
    <property type="entry name" value="Allene_oxi_cyc_Dirigent"/>
</dbReference>